<organism evidence="1 2">
    <name type="scientific">Helicobacter magdeburgensis</name>
    <dbReference type="NCBI Taxonomy" id="471858"/>
    <lineage>
        <taxon>Bacteria</taxon>
        <taxon>Pseudomonadati</taxon>
        <taxon>Campylobacterota</taxon>
        <taxon>Epsilonproteobacteria</taxon>
        <taxon>Campylobacterales</taxon>
        <taxon>Helicobacteraceae</taxon>
        <taxon>Helicobacter</taxon>
    </lineage>
</organism>
<comment type="caution">
    <text evidence="1">The sequence shown here is derived from an EMBL/GenBank/DDBJ whole genome shotgun (WGS) entry which is preliminary data.</text>
</comment>
<dbReference type="RefSeq" id="WP_034586890.1">
    <property type="nucleotide sequence ID" value="NZ_JRPE02000002.1"/>
</dbReference>
<dbReference type="AlphaFoldDB" id="A0A4U8T1Y9"/>
<name>A0A4U8T1Y9_9HELI</name>
<protein>
    <submittedName>
        <fullName evidence="1">Uncharacterized protein</fullName>
    </submittedName>
</protein>
<evidence type="ECO:0000313" key="1">
    <source>
        <dbReference type="EMBL" id="TLD93460.1"/>
    </source>
</evidence>
<reference evidence="1 2" key="1">
    <citation type="journal article" date="2014" name="Genome Announc.">
        <title>Draft genome sequences of eight enterohepatic helicobacter species isolated from both laboratory and wild rodents.</title>
        <authorList>
            <person name="Sheh A."/>
            <person name="Shen Z."/>
            <person name="Fox J.G."/>
        </authorList>
    </citation>
    <scope>NUCLEOTIDE SEQUENCE [LARGE SCALE GENOMIC DNA]</scope>
    <source>
        <strain evidence="1 2">MIT 96-1001</strain>
    </source>
</reference>
<sequence>MREPLDFKGCSLFCIGEVFFDDVELDEPNKKALKILDFMEFSAHKVQGRVGEEIVSGYMLFDMQRKCYYDDVLGLDEPYVAQSIEALLEMIPEAYFEDYGIEL</sequence>
<dbReference type="Proteomes" id="UP000029921">
    <property type="component" value="Unassembled WGS sequence"/>
</dbReference>
<proteinExistence type="predicted"/>
<accession>A0A4U8T1Y9</accession>
<dbReference type="EMBL" id="JRPE02000002">
    <property type="protein sequence ID" value="TLD93460.1"/>
    <property type="molecule type" value="Genomic_DNA"/>
</dbReference>
<evidence type="ECO:0000313" key="2">
    <source>
        <dbReference type="Proteomes" id="UP000029921"/>
    </source>
</evidence>
<gene>
    <name evidence="1" type="ORF">LS74_001655</name>
</gene>
<keyword evidence="2" id="KW-1185">Reference proteome</keyword>